<dbReference type="AlphaFoldDB" id="A0A380PSL8"/>
<gene>
    <name evidence="1" type="ORF">NCTC11470_00967</name>
</gene>
<dbReference type="EMBL" id="UHJA01000001">
    <property type="protein sequence ID" value="SUP75947.1"/>
    <property type="molecule type" value="Genomic_DNA"/>
</dbReference>
<organism evidence="1 2">
    <name type="scientific">Yersinia frederiksenii</name>
    <dbReference type="NCBI Taxonomy" id="29484"/>
    <lineage>
        <taxon>Bacteria</taxon>
        <taxon>Pseudomonadati</taxon>
        <taxon>Pseudomonadota</taxon>
        <taxon>Gammaproteobacteria</taxon>
        <taxon>Enterobacterales</taxon>
        <taxon>Yersiniaceae</taxon>
        <taxon>Yersinia</taxon>
    </lineage>
</organism>
<dbReference type="Pfam" id="PF05565">
    <property type="entry name" value="Sipho_Gp157"/>
    <property type="match status" value="1"/>
</dbReference>
<dbReference type="GeneID" id="57906219"/>
<dbReference type="InterPro" id="IPR008840">
    <property type="entry name" value="Sipho_Gp157"/>
</dbReference>
<dbReference type="Proteomes" id="UP000254835">
    <property type="component" value="Unassembled WGS sequence"/>
</dbReference>
<proteinExistence type="predicted"/>
<dbReference type="OrthoDB" id="6556292at2"/>
<evidence type="ECO:0000313" key="2">
    <source>
        <dbReference type="Proteomes" id="UP000254835"/>
    </source>
</evidence>
<evidence type="ECO:0000313" key="1">
    <source>
        <dbReference type="EMBL" id="SUP75947.1"/>
    </source>
</evidence>
<accession>A0A380PSL8</accession>
<sequence>MSTTAISLATDYRKLQEMADSGDELTPEMVADTLSGIEGMLEDKFDALMALVRNTLGQAEICANEAKRMSARKKSFDNQAEIYRKYILECMIQAGKDSIKTASNTYTARKGTKKLVITDVNLLPDEYVDSVSQVQIITTPKADEIKAALNEGLSIAGAKFETGERSLAVR</sequence>
<protein>
    <submittedName>
        <fullName evidence="1">Siphovirus Gp157</fullName>
    </submittedName>
</protein>
<name>A0A380PSL8_YERFR</name>
<reference evidence="1 2" key="1">
    <citation type="submission" date="2018-06" db="EMBL/GenBank/DDBJ databases">
        <authorList>
            <consortium name="Pathogen Informatics"/>
            <person name="Doyle S."/>
        </authorList>
    </citation>
    <scope>NUCLEOTIDE SEQUENCE [LARGE SCALE GENOMIC DNA]</scope>
    <source>
        <strain evidence="1 2">NCTC11470</strain>
    </source>
</reference>
<dbReference type="RefSeq" id="WP_032912247.1">
    <property type="nucleotide sequence ID" value="NZ_CP023964.1"/>
</dbReference>